<dbReference type="PANTHER" id="PTHR32179:SF3">
    <property type="entry name" value="NICOTINATE-NUCLEOTIDE PYROPHOSPHORYLASE [CARBOXYLATING]"/>
    <property type="match status" value="1"/>
</dbReference>
<dbReference type="SUPFAM" id="SSF54675">
    <property type="entry name" value="Nicotinate/Quinolinate PRTase N-terminal domain-like"/>
    <property type="match status" value="2"/>
</dbReference>
<accession>A0A562I7G5</accession>
<evidence type="ECO:0000256" key="10">
    <source>
        <dbReference type="ARBA" id="ARBA00047445"/>
    </source>
</evidence>
<dbReference type="Gene3D" id="3.90.1170.20">
    <property type="entry name" value="Quinolinate phosphoribosyl transferase, N-terminal domain"/>
    <property type="match status" value="2"/>
</dbReference>
<evidence type="ECO:0000256" key="11">
    <source>
        <dbReference type="PIRNR" id="PIRNR006250"/>
    </source>
</evidence>
<dbReference type="Pfam" id="PF01729">
    <property type="entry name" value="QRPTase_C"/>
    <property type="match status" value="1"/>
</dbReference>
<dbReference type="OrthoDB" id="9782546at2"/>
<dbReference type="SUPFAM" id="SSF51690">
    <property type="entry name" value="Nicotinate/Quinolinate PRTase C-terminal domain-like"/>
    <property type="match status" value="1"/>
</dbReference>
<name>A0A562I7G5_MICOL</name>
<comment type="catalytic activity">
    <reaction evidence="10">
        <text>nicotinate beta-D-ribonucleotide + CO2 + diphosphate = quinolinate + 5-phospho-alpha-D-ribose 1-diphosphate + 2 H(+)</text>
        <dbReference type="Rhea" id="RHEA:12733"/>
        <dbReference type="ChEBI" id="CHEBI:15378"/>
        <dbReference type="ChEBI" id="CHEBI:16526"/>
        <dbReference type="ChEBI" id="CHEBI:29959"/>
        <dbReference type="ChEBI" id="CHEBI:33019"/>
        <dbReference type="ChEBI" id="CHEBI:57502"/>
        <dbReference type="ChEBI" id="CHEBI:58017"/>
        <dbReference type="EC" id="2.4.2.19"/>
    </reaction>
</comment>
<evidence type="ECO:0000256" key="3">
    <source>
        <dbReference type="ARBA" id="ARBA00009400"/>
    </source>
</evidence>
<dbReference type="NCBIfam" id="TIGR00078">
    <property type="entry name" value="nadC"/>
    <property type="match status" value="1"/>
</dbReference>
<dbReference type="EC" id="2.4.2.19" evidence="4"/>
<dbReference type="InterPro" id="IPR013785">
    <property type="entry name" value="Aldolase_TIM"/>
</dbReference>
<comment type="function">
    <text evidence="1">Involved in the catabolism of quinolinic acid (QA).</text>
</comment>
<dbReference type="InterPro" id="IPR037128">
    <property type="entry name" value="Quinolinate_PRibosylTase_N_sf"/>
</dbReference>
<dbReference type="AlphaFoldDB" id="A0A562I7G5"/>
<feature type="domain" description="Quinolinate phosphoribosyl transferase C-terminal" evidence="12">
    <location>
        <begin position="160"/>
        <end position="324"/>
    </location>
</feature>
<evidence type="ECO:0000256" key="5">
    <source>
        <dbReference type="ARBA" id="ARBA00020990"/>
    </source>
</evidence>
<dbReference type="GO" id="GO:0004514">
    <property type="term" value="F:nicotinate-nucleotide diphosphorylase (carboxylating) activity"/>
    <property type="evidence" value="ECO:0007669"/>
    <property type="project" value="UniProtKB-EC"/>
</dbReference>
<dbReference type="FunFam" id="3.20.20.70:FF:000030">
    <property type="entry name" value="Nicotinate-nucleotide pyrophosphorylase, carboxylating"/>
    <property type="match status" value="1"/>
</dbReference>
<evidence type="ECO:0000256" key="6">
    <source>
        <dbReference type="ARBA" id="ARBA00022642"/>
    </source>
</evidence>
<dbReference type="GO" id="GO:0009435">
    <property type="term" value="P:NAD+ biosynthetic process"/>
    <property type="evidence" value="ECO:0007669"/>
    <property type="project" value="UniProtKB-UniPathway"/>
</dbReference>
<evidence type="ECO:0000256" key="8">
    <source>
        <dbReference type="ARBA" id="ARBA00022679"/>
    </source>
</evidence>
<dbReference type="CDD" id="cd01572">
    <property type="entry name" value="QPRTase"/>
    <property type="match status" value="1"/>
</dbReference>
<evidence type="ECO:0000256" key="1">
    <source>
        <dbReference type="ARBA" id="ARBA00003237"/>
    </source>
</evidence>
<protein>
    <recommendedName>
        <fullName evidence="5">Nicotinate-nucleotide pyrophosphorylase [carboxylating]</fullName>
        <ecNumber evidence="4">2.4.2.19</ecNumber>
    </recommendedName>
    <alternativeName>
        <fullName evidence="9">Quinolinate phosphoribosyltransferase [decarboxylating]</fullName>
    </alternativeName>
</protein>
<dbReference type="InterPro" id="IPR022412">
    <property type="entry name" value="Quinolinate_PRibosylTrfase_N"/>
</dbReference>
<dbReference type="GO" id="GO:0005737">
    <property type="term" value="C:cytoplasm"/>
    <property type="evidence" value="ECO:0007669"/>
    <property type="project" value="TreeGrafter"/>
</dbReference>
<evidence type="ECO:0000259" key="12">
    <source>
        <dbReference type="Pfam" id="PF01729"/>
    </source>
</evidence>
<dbReference type="EMBL" id="VLKE01000001">
    <property type="protein sequence ID" value="TWH66960.1"/>
    <property type="molecule type" value="Genomic_DNA"/>
</dbReference>
<comment type="caution">
    <text evidence="14">The sequence shown here is derived from an EMBL/GenBank/DDBJ whole genome shotgun (WGS) entry which is preliminary data.</text>
</comment>
<keyword evidence="15" id="KW-1185">Reference proteome</keyword>
<dbReference type="PIRSF" id="PIRSF006250">
    <property type="entry name" value="NadC_ModD"/>
    <property type="match status" value="1"/>
</dbReference>
<feature type="domain" description="Quinolinate phosphoribosyl transferase N-terminal" evidence="13">
    <location>
        <begin position="114"/>
        <end position="158"/>
    </location>
</feature>
<evidence type="ECO:0000256" key="4">
    <source>
        <dbReference type="ARBA" id="ARBA00011944"/>
    </source>
</evidence>
<dbReference type="GO" id="GO:0034213">
    <property type="term" value="P:quinolinate catabolic process"/>
    <property type="evidence" value="ECO:0007669"/>
    <property type="project" value="TreeGrafter"/>
</dbReference>
<keyword evidence="8 11" id="KW-0808">Transferase</keyword>
<dbReference type="RefSeq" id="WP_145773942.1">
    <property type="nucleotide sequence ID" value="NZ_BAAATQ010000172.1"/>
</dbReference>
<dbReference type="PANTHER" id="PTHR32179">
    <property type="entry name" value="NICOTINATE-NUCLEOTIDE PYROPHOSPHORYLASE [CARBOXYLATING]"/>
    <property type="match status" value="1"/>
</dbReference>
<comment type="pathway">
    <text evidence="2">Cofactor biosynthesis; NAD(+) biosynthesis; nicotinate D-ribonucleotide from quinolinate: step 1/1.</text>
</comment>
<dbReference type="InterPro" id="IPR036068">
    <property type="entry name" value="Nicotinate_pribotase-like_C"/>
</dbReference>
<dbReference type="InterPro" id="IPR004393">
    <property type="entry name" value="NadC"/>
</dbReference>
<comment type="similarity">
    <text evidence="3 11">Belongs to the NadC/ModD family.</text>
</comment>
<keyword evidence="6" id="KW-0662">Pyridine nucleotide biosynthesis</keyword>
<evidence type="ECO:0000256" key="9">
    <source>
        <dbReference type="ARBA" id="ARBA00033102"/>
    </source>
</evidence>
<keyword evidence="7 11" id="KW-0328">Glycosyltransferase</keyword>
<dbReference type="UniPathway" id="UPA00253">
    <property type="reaction ID" value="UER00331"/>
</dbReference>
<reference evidence="14 15" key="1">
    <citation type="submission" date="2019-07" db="EMBL/GenBank/DDBJ databases">
        <title>R&amp;d 2014.</title>
        <authorList>
            <person name="Klenk H.-P."/>
        </authorList>
    </citation>
    <scope>NUCLEOTIDE SEQUENCE [LARGE SCALE GENOMIC DNA]</scope>
    <source>
        <strain evidence="14 15">DSM 43868</strain>
    </source>
</reference>
<dbReference type="InterPro" id="IPR027277">
    <property type="entry name" value="NadC/ModD"/>
</dbReference>
<gene>
    <name evidence="14" type="ORF">JD77_01921</name>
</gene>
<evidence type="ECO:0000313" key="15">
    <source>
        <dbReference type="Proteomes" id="UP000319825"/>
    </source>
</evidence>
<sequence length="328" mass="33270">MRESTEQALRAGGLDPAQVRGVIVAALAEDLGPDFLDVTSVATIPAAQTDTADLVARVDGVVAGLAVAAAVFELVGEVTGFPAGSGGAEAGATDVTTGGPQPAAGPVDAAPGAAVEVSLVARDGQRVARGDVLATVTGPTRLLLTAERTALNLLCRMSGVATHTRAWADALAGTKAMVLDTRKTTPGLRALEKYAVRAGGGTNKRMGLHDVAMIKDNHKFAAGGVAAAYRRVRETFPDVPVQVEVDTLAEAVEAVEAGADFLLLDNMSPATLKTVVAAVGERAELEATGGLTLDVAAAYAATGVDYLSVGALTHSSPILDIALDLRTE</sequence>
<dbReference type="Pfam" id="PF02749">
    <property type="entry name" value="QRPTase_N"/>
    <property type="match status" value="1"/>
</dbReference>
<proteinExistence type="inferred from homology"/>
<dbReference type="Gene3D" id="3.20.20.70">
    <property type="entry name" value="Aldolase class I"/>
    <property type="match status" value="1"/>
</dbReference>
<evidence type="ECO:0000313" key="14">
    <source>
        <dbReference type="EMBL" id="TWH66960.1"/>
    </source>
</evidence>
<dbReference type="InterPro" id="IPR002638">
    <property type="entry name" value="Quinolinate_PRibosylTrfase_C"/>
</dbReference>
<organism evidence="14 15">
    <name type="scientific">Micromonospora olivasterospora</name>
    <dbReference type="NCBI Taxonomy" id="1880"/>
    <lineage>
        <taxon>Bacteria</taxon>
        <taxon>Bacillati</taxon>
        <taxon>Actinomycetota</taxon>
        <taxon>Actinomycetes</taxon>
        <taxon>Micromonosporales</taxon>
        <taxon>Micromonosporaceae</taxon>
        <taxon>Micromonospora</taxon>
    </lineage>
</organism>
<evidence type="ECO:0000259" key="13">
    <source>
        <dbReference type="Pfam" id="PF02749"/>
    </source>
</evidence>
<dbReference type="Proteomes" id="UP000319825">
    <property type="component" value="Unassembled WGS sequence"/>
</dbReference>
<evidence type="ECO:0000256" key="2">
    <source>
        <dbReference type="ARBA" id="ARBA00004893"/>
    </source>
</evidence>
<evidence type="ECO:0000256" key="7">
    <source>
        <dbReference type="ARBA" id="ARBA00022676"/>
    </source>
</evidence>